<feature type="transmembrane region" description="Helical" evidence="1">
    <location>
        <begin position="48"/>
        <end position="69"/>
    </location>
</feature>
<dbReference type="Proteomes" id="UP000218785">
    <property type="component" value="Chromosome"/>
</dbReference>
<keyword evidence="1" id="KW-1133">Transmembrane helix</keyword>
<dbReference type="PANTHER" id="PTHR35519">
    <property type="entry name" value="MEMBRANE PROTEINS"/>
    <property type="match status" value="1"/>
</dbReference>
<feature type="transmembrane region" description="Helical" evidence="1">
    <location>
        <begin position="81"/>
        <end position="100"/>
    </location>
</feature>
<accession>A0A1Z4N7F8</accession>
<dbReference type="AlphaFoldDB" id="A0A1Z4N7F8"/>
<keyword evidence="1" id="KW-0812">Transmembrane</keyword>
<gene>
    <name evidence="2" type="ORF">NIES37_56050</name>
</gene>
<evidence type="ECO:0000313" key="2">
    <source>
        <dbReference type="EMBL" id="BAZ01602.1"/>
    </source>
</evidence>
<evidence type="ECO:0000313" key="3">
    <source>
        <dbReference type="Proteomes" id="UP000218785"/>
    </source>
</evidence>
<organism evidence="2 3">
    <name type="scientific">Tolypothrix tenuis PCC 7101</name>
    <dbReference type="NCBI Taxonomy" id="231146"/>
    <lineage>
        <taxon>Bacteria</taxon>
        <taxon>Bacillati</taxon>
        <taxon>Cyanobacteriota</taxon>
        <taxon>Cyanophyceae</taxon>
        <taxon>Nostocales</taxon>
        <taxon>Tolypothrichaceae</taxon>
        <taxon>Tolypothrix</taxon>
    </lineage>
</organism>
<evidence type="ECO:0008006" key="4">
    <source>
        <dbReference type="Google" id="ProtNLM"/>
    </source>
</evidence>
<dbReference type="EMBL" id="AP018248">
    <property type="protein sequence ID" value="BAZ01602.1"/>
    <property type="molecule type" value="Genomic_DNA"/>
</dbReference>
<proteinExistence type="predicted"/>
<dbReference type="RefSeq" id="WP_096581271.1">
    <property type="nucleotide sequence ID" value="NZ_CAWNJS010000001.1"/>
</dbReference>
<keyword evidence="3" id="KW-1185">Reference proteome</keyword>
<dbReference type="Pfam" id="PF13430">
    <property type="entry name" value="DUF4112"/>
    <property type="match status" value="1"/>
</dbReference>
<name>A0A1Z4N7F8_9CYAN</name>
<dbReference type="PANTHER" id="PTHR35519:SF2">
    <property type="entry name" value="PH DOMAIN PROTEIN"/>
    <property type="match status" value="1"/>
</dbReference>
<keyword evidence="1" id="KW-0472">Membrane</keyword>
<protein>
    <recommendedName>
        <fullName evidence="4">DUF4112 domain-containing protein</fullName>
    </recommendedName>
</protein>
<sequence length="168" mass="18235">MPDSPSRYPIIEPDAKDPTVRRLRQLSRILDNAITIPGTQVGVGIDPILGLLPVGGDFLGVMLSCYIVVEAARLGVPRATIGRMVFNIIVDGLVGSFPMLGDLFDFAWKANTLNIQLLEDNLKFSSQTQKADRLFIFALVAGLLVIAIVLVVLPVILIRLLWQAITGG</sequence>
<reference evidence="2 3" key="1">
    <citation type="submission" date="2017-06" db="EMBL/GenBank/DDBJ databases">
        <title>Genome sequencing of cyanobaciteial culture collection at National Institute for Environmental Studies (NIES).</title>
        <authorList>
            <person name="Hirose Y."/>
            <person name="Shimura Y."/>
            <person name="Fujisawa T."/>
            <person name="Nakamura Y."/>
            <person name="Kawachi M."/>
        </authorList>
    </citation>
    <scope>NUCLEOTIDE SEQUENCE [LARGE SCALE GENOMIC DNA]</scope>
    <source>
        <strain evidence="2 3">NIES-37</strain>
    </source>
</reference>
<feature type="transmembrane region" description="Helical" evidence="1">
    <location>
        <begin position="134"/>
        <end position="162"/>
    </location>
</feature>
<evidence type="ECO:0000256" key="1">
    <source>
        <dbReference type="SAM" id="Phobius"/>
    </source>
</evidence>
<dbReference type="InterPro" id="IPR025187">
    <property type="entry name" value="DUF4112"/>
</dbReference>
<dbReference type="KEGG" id="ttq:NIES37_56050"/>